<organism evidence="3 4">
    <name type="scientific">Bradyrhizobium erythrophlei</name>
    <dbReference type="NCBI Taxonomy" id="1437360"/>
    <lineage>
        <taxon>Bacteria</taxon>
        <taxon>Pseudomonadati</taxon>
        <taxon>Pseudomonadota</taxon>
        <taxon>Alphaproteobacteria</taxon>
        <taxon>Hyphomicrobiales</taxon>
        <taxon>Nitrobacteraceae</taxon>
        <taxon>Bradyrhizobium</taxon>
    </lineage>
</organism>
<dbReference type="RefSeq" id="WP_072822203.1">
    <property type="nucleotide sequence ID" value="NZ_LT670849.1"/>
</dbReference>
<accession>A0A1M7UI21</accession>
<dbReference type="CDD" id="cd00093">
    <property type="entry name" value="HTH_XRE"/>
    <property type="match status" value="1"/>
</dbReference>
<dbReference type="InterPro" id="IPR010982">
    <property type="entry name" value="Lambda_DNA-bd_dom_sf"/>
</dbReference>
<dbReference type="EMBL" id="LT670849">
    <property type="protein sequence ID" value="SHN82681.1"/>
    <property type="molecule type" value="Genomic_DNA"/>
</dbReference>
<gene>
    <name evidence="3" type="ORF">SAMN05444170_5201</name>
</gene>
<dbReference type="InterPro" id="IPR001387">
    <property type="entry name" value="Cro/C1-type_HTH"/>
</dbReference>
<keyword evidence="4" id="KW-1185">Reference proteome</keyword>
<feature type="region of interest" description="Disordered" evidence="1">
    <location>
        <begin position="89"/>
        <end position="116"/>
    </location>
</feature>
<evidence type="ECO:0000313" key="3">
    <source>
        <dbReference type="EMBL" id="SHN82681.1"/>
    </source>
</evidence>
<dbReference type="Proteomes" id="UP000184096">
    <property type="component" value="Chromosome I"/>
</dbReference>
<dbReference type="SUPFAM" id="SSF47413">
    <property type="entry name" value="lambda repressor-like DNA-binding domains"/>
    <property type="match status" value="1"/>
</dbReference>
<feature type="domain" description="HTH cro/C1-type" evidence="2">
    <location>
        <begin position="27"/>
        <end position="85"/>
    </location>
</feature>
<evidence type="ECO:0000259" key="2">
    <source>
        <dbReference type="PROSITE" id="PS50943"/>
    </source>
</evidence>
<sequence>MTSFHFDIGGRARNAGRFIGRVRGELLRALSERKSEGGLSQEALARKLDTERSLINRQLSGESNLTLRSLADLAWAMDLEISFELKKPAAEAGQNQPIQNQALENPALENQTTSTVRHGQIKYLNGAAKQLSAHAVPANSELGQPKKSA</sequence>
<name>A0A1M7UI21_9BRAD</name>
<dbReference type="Pfam" id="PF01381">
    <property type="entry name" value="HTH_3"/>
    <property type="match status" value="1"/>
</dbReference>
<reference evidence="4" key="1">
    <citation type="submission" date="2016-11" db="EMBL/GenBank/DDBJ databases">
        <authorList>
            <person name="Varghese N."/>
            <person name="Submissions S."/>
        </authorList>
    </citation>
    <scope>NUCLEOTIDE SEQUENCE [LARGE SCALE GENOMIC DNA]</scope>
    <source>
        <strain evidence="4">GAS401</strain>
    </source>
</reference>
<dbReference type="AlphaFoldDB" id="A0A1M7UI21"/>
<dbReference type="PROSITE" id="PS50943">
    <property type="entry name" value="HTH_CROC1"/>
    <property type="match status" value="1"/>
</dbReference>
<evidence type="ECO:0000256" key="1">
    <source>
        <dbReference type="SAM" id="MobiDB-lite"/>
    </source>
</evidence>
<proteinExistence type="predicted"/>
<feature type="compositionally biased region" description="Polar residues" evidence="1">
    <location>
        <begin position="93"/>
        <end position="116"/>
    </location>
</feature>
<dbReference type="GO" id="GO:0003677">
    <property type="term" value="F:DNA binding"/>
    <property type="evidence" value="ECO:0007669"/>
    <property type="project" value="InterPro"/>
</dbReference>
<protein>
    <recommendedName>
        <fullName evidence="2">HTH cro/C1-type domain-containing protein</fullName>
    </recommendedName>
</protein>
<dbReference type="Gene3D" id="1.10.260.40">
    <property type="entry name" value="lambda repressor-like DNA-binding domains"/>
    <property type="match status" value="1"/>
</dbReference>
<evidence type="ECO:0000313" key="4">
    <source>
        <dbReference type="Proteomes" id="UP000184096"/>
    </source>
</evidence>